<evidence type="ECO:0000256" key="4">
    <source>
        <dbReference type="ARBA" id="ARBA00022832"/>
    </source>
</evidence>
<organism evidence="10 11">
    <name type="scientific">Candidatus Fimimonas merdipullorum</name>
    <dbReference type="NCBI Taxonomy" id="2840822"/>
    <lineage>
        <taxon>Bacteria</taxon>
        <taxon>Pseudomonadati</taxon>
        <taxon>Myxococcota</taxon>
        <taxon>Myxococcia</taxon>
        <taxon>Myxococcales</taxon>
        <taxon>Cystobacterineae</taxon>
        <taxon>Myxococcaceae</taxon>
        <taxon>Myxococcaceae incertae sedis</taxon>
        <taxon>Candidatus Fimimonas</taxon>
    </lineage>
</organism>
<evidence type="ECO:0000256" key="3">
    <source>
        <dbReference type="ARBA" id="ARBA00022801"/>
    </source>
</evidence>
<dbReference type="PANTHER" id="PTHR31727:SF6">
    <property type="entry name" value="OLEOYL-ACYL CARRIER PROTEIN THIOESTERASE 1, CHLOROPLASTIC"/>
    <property type="match status" value="1"/>
</dbReference>
<dbReference type="SUPFAM" id="SSF54637">
    <property type="entry name" value="Thioesterase/thiol ester dehydrase-isomerase"/>
    <property type="match status" value="2"/>
</dbReference>
<dbReference type="PANTHER" id="PTHR31727">
    <property type="entry name" value="OLEOYL-ACYL CARRIER PROTEIN THIOESTERASE 1, CHLOROPLASTIC"/>
    <property type="match status" value="1"/>
</dbReference>
<feature type="domain" description="Acyl-ACP thioesterase N-terminal hotdog" evidence="8">
    <location>
        <begin position="10"/>
        <end position="134"/>
    </location>
</feature>
<gene>
    <name evidence="10" type="ORF">IAC72_03345</name>
</gene>
<name>A0A9D1MXH7_9BACT</name>
<keyword evidence="3" id="KW-0378">Hydrolase</keyword>
<evidence type="ECO:0000256" key="7">
    <source>
        <dbReference type="ARBA" id="ARBA00023160"/>
    </source>
</evidence>
<reference evidence="10" key="2">
    <citation type="journal article" date="2021" name="PeerJ">
        <title>Extensive microbial diversity within the chicken gut microbiome revealed by metagenomics and culture.</title>
        <authorList>
            <person name="Gilroy R."/>
            <person name="Ravi A."/>
            <person name="Getino M."/>
            <person name="Pursley I."/>
            <person name="Horton D.L."/>
            <person name="Alikhan N.F."/>
            <person name="Baker D."/>
            <person name="Gharbi K."/>
            <person name="Hall N."/>
            <person name="Watson M."/>
            <person name="Adriaenssens E.M."/>
            <person name="Foster-Nyarko E."/>
            <person name="Jarju S."/>
            <person name="Secka A."/>
            <person name="Antonio M."/>
            <person name="Oren A."/>
            <person name="Chaudhuri R.R."/>
            <person name="La Ragione R."/>
            <person name="Hildebrand F."/>
            <person name="Pallen M.J."/>
        </authorList>
    </citation>
    <scope>NUCLEOTIDE SEQUENCE</scope>
    <source>
        <strain evidence="10">ChiHjej12B11-7776</strain>
    </source>
</reference>
<evidence type="ECO:0000259" key="8">
    <source>
        <dbReference type="Pfam" id="PF01643"/>
    </source>
</evidence>
<keyword evidence="6" id="KW-0443">Lipid metabolism</keyword>
<keyword evidence="4" id="KW-0276">Fatty acid metabolism</keyword>
<evidence type="ECO:0000313" key="10">
    <source>
        <dbReference type="EMBL" id="HIU91024.1"/>
    </source>
</evidence>
<protein>
    <recommendedName>
        <fullName evidence="12">Acyl-ACP thioesterase</fullName>
    </recommendedName>
</protein>
<keyword evidence="5" id="KW-0809">Transit peptide</keyword>
<evidence type="ECO:0008006" key="12">
    <source>
        <dbReference type="Google" id="ProtNLM"/>
    </source>
</evidence>
<sequence length="245" mass="27923">MNLPDKTFLKKTVTLHESDFDCNGDLKLNRIMQLLQDAATEHAEQLGLGWKAMDGRCMVWMISKIKVALHRAVGRSTPRFTLYTWPLAPVRFFTDRCFEAVTEQGESLFSALSQWMIIHRDQRKILPAAVMNEFYHGEYSDVKNDSDGFARVRADEGFSLQYVRDIRRSDLDLNGHVNNTNYVTYAVDALPADARVCAAELAYHKELRCGDKVEILSKQIGDTVEIVGQREETCFTAKLTLLPKN</sequence>
<feature type="domain" description="Acyl-ACP thioesterase-like C-terminal" evidence="9">
    <location>
        <begin position="165"/>
        <end position="226"/>
    </location>
</feature>
<dbReference type="Proteomes" id="UP000886852">
    <property type="component" value="Unassembled WGS sequence"/>
</dbReference>
<keyword evidence="2" id="KW-0444">Lipid biosynthesis</keyword>
<dbReference type="GO" id="GO:0000036">
    <property type="term" value="F:acyl carrier activity"/>
    <property type="evidence" value="ECO:0007669"/>
    <property type="project" value="TreeGrafter"/>
</dbReference>
<accession>A0A9D1MXH7</accession>
<evidence type="ECO:0000313" key="11">
    <source>
        <dbReference type="Proteomes" id="UP000886852"/>
    </source>
</evidence>
<dbReference type="Pfam" id="PF01643">
    <property type="entry name" value="Acyl-ACP_TE"/>
    <property type="match status" value="1"/>
</dbReference>
<comment type="caution">
    <text evidence="10">The sequence shown here is derived from an EMBL/GenBank/DDBJ whole genome shotgun (WGS) entry which is preliminary data.</text>
</comment>
<evidence type="ECO:0000256" key="1">
    <source>
        <dbReference type="ARBA" id="ARBA00006500"/>
    </source>
</evidence>
<reference evidence="10" key="1">
    <citation type="submission" date="2020-10" db="EMBL/GenBank/DDBJ databases">
        <authorList>
            <person name="Gilroy R."/>
        </authorList>
    </citation>
    <scope>NUCLEOTIDE SEQUENCE</scope>
    <source>
        <strain evidence="10">ChiHjej12B11-7776</strain>
    </source>
</reference>
<dbReference type="InterPro" id="IPR045023">
    <property type="entry name" value="FATA/B"/>
</dbReference>
<dbReference type="Gene3D" id="3.10.129.10">
    <property type="entry name" value="Hotdog Thioesterase"/>
    <property type="match status" value="1"/>
</dbReference>
<evidence type="ECO:0000256" key="6">
    <source>
        <dbReference type="ARBA" id="ARBA00023098"/>
    </source>
</evidence>
<evidence type="ECO:0000256" key="5">
    <source>
        <dbReference type="ARBA" id="ARBA00022946"/>
    </source>
</evidence>
<dbReference type="GO" id="GO:0016297">
    <property type="term" value="F:fatty acyl-[ACP] hydrolase activity"/>
    <property type="evidence" value="ECO:0007669"/>
    <property type="project" value="InterPro"/>
</dbReference>
<dbReference type="Pfam" id="PF20791">
    <property type="entry name" value="Acyl-ACP_TE_C"/>
    <property type="match status" value="1"/>
</dbReference>
<evidence type="ECO:0000259" key="9">
    <source>
        <dbReference type="Pfam" id="PF20791"/>
    </source>
</evidence>
<comment type="similarity">
    <text evidence="1">Belongs to the acyl-ACP thioesterase family.</text>
</comment>
<dbReference type="InterPro" id="IPR029069">
    <property type="entry name" value="HotDog_dom_sf"/>
</dbReference>
<dbReference type="AlphaFoldDB" id="A0A9D1MXH7"/>
<dbReference type="InterPro" id="IPR002864">
    <property type="entry name" value="Acyl-ACP_thioesterase_NHD"/>
</dbReference>
<dbReference type="EMBL" id="DVOC01000057">
    <property type="protein sequence ID" value="HIU91024.1"/>
    <property type="molecule type" value="Genomic_DNA"/>
</dbReference>
<dbReference type="InterPro" id="IPR049427">
    <property type="entry name" value="Acyl-ACP_TE_C"/>
</dbReference>
<keyword evidence="7" id="KW-0275">Fatty acid biosynthesis</keyword>
<evidence type="ECO:0000256" key="2">
    <source>
        <dbReference type="ARBA" id="ARBA00022516"/>
    </source>
</evidence>
<proteinExistence type="inferred from homology"/>